<dbReference type="InterPro" id="IPR011250">
    <property type="entry name" value="OMP/PagP_B-barrel"/>
</dbReference>
<dbReference type="Pfam" id="PF13505">
    <property type="entry name" value="OMP_b-brl"/>
    <property type="match status" value="1"/>
</dbReference>
<accession>A0A6B3LJC0</accession>
<dbReference type="Proteomes" id="UP000474777">
    <property type="component" value="Unassembled WGS sequence"/>
</dbReference>
<keyword evidence="4" id="KW-1185">Reference proteome</keyword>
<reference evidence="3 4" key="1">
    <citation type="submission" date="2020-02" db="EMBL/GenBank/DDBJ databases">
        <authorList>
            <person name="Kim M.K."/>
        </authorList>
    </citation>
    <scope>NUCLEOTIDE SEQUENCE [LARGE SCALE GENOMIC DNA]</scope>
    <source>
        <strain evidence="3 4">BT327</strain>
    </source>
</reference>
<dbReference type="InterPro" id="IPR027385">
    <property type="entry name" value="Beta-barrel_OMP"/>
</dbReference>
<keyword evidence="1" id="KW-0732">Signal</keyword>
<proteinExistence type="predicted"/>
<dbReference type="SUPFAM" id="SSF56925">
    <property type="entry name" value="OMPA-like"/>
    <property type="match status" value="1"/>
</dbReference>
<dbReference type="AlphaFoldDB" id="A0A6B3LJC0"/>
<organism evidence="3 4">
    <name type="scientific">Pontibacter burrus</name>
    <dbReference type="NCBI Taxonomy" id="2704466"/>
    <lineage>
        <taxon>Bacteria</taxon>
        <taxon>Pseudomonadati</taxon>
        <taxon>Bacteroidota</taxon>
        <taxon>Cytophagia</taxon>
        <taxon>Cytophagales</taxon>
        <taxon>Hymenobacteraceae</taxon>
        <taxon>Pontibacter</taxon>
    </lineage>
</organism>
<comment type="caution">
    <text evidence="3">The sequence shown here is derived from an EMBL/GenBank/DDBJ whole genome shotgun (WGS) entry which is preliminary data.</text>
</comment>
<protein>
    <submittedName>
        <fullName evidence="3">Outer membrane beta-barrel protein</fullName>
    </submittedName>
</protein>
<evidence type="ECO:0000256" key="1">
    <source>
        <dbReference type="ARBA" id="ARBA00022729"/>
    </source>
</evidence>
<sequence length="195" mass="21228">MKKGILTLCLMGIGAQGFCQDIPKGELHVSISKGTSEILRSKLEGAGSYDGDGFYGIGISYLKPLNSWLDIEAGVNYSKHTIMFTSHLHQDGGKTFSSSNLQTISIPVAFRANFLKYLFVNFGAVADFETKHGMLDNQSGIGAVAGIGFKYGFTPKVSAFVNPFLQQHAIIPFHPENYQQRMLDAGVRFGVGLKL</sequence>
<feature type="domain" description="Outer membrane protein beta-barrel" evidence="2">
    <location>
        <begin position="40"/>
        <end position="158"/>
    </location>
</feature>
<dbReference type="RefSeq" id="WP_163910660.1">
    <property type="nucleotide sequence ID" value="NZ_JAAGWD010000001.1"/>
</dbReference>
<evidence type="ECO:0000313" key="4">
    <source>
        <dbReference type="Proteomes" id="UP000474777"/>
    </source>
</evidence>
<evidence type="ECO:0000259" key="2">
    <source>
        <dbReference type="Pfam" id="PF13505"/>
    </source>
</evidence>
<gene>
    <name evidence="3" type="ORF">GXP69_00015</name>
</gene>
<name>A0A6B3LJC0_9BACT</name>
<dbReference type="EMBL" id="JAAGWD010000001">
    <property type="protein sequence ID" value="NEM96063.1"/>
    <property type="molecule type" value="Genomic_DNA"/>
</dbReference>
<evidence type="ECO:0000313" key="3">
    <source>
        <dbReference type="EMBL" id="NEM96063.1"/>
    </source>
</evidence>